<comment type="pathway">
    <text evidence="2">Polyol metabolism; glycerol degradation.</text>
</comment>
<dbReference type="InterPro" id="IPR012737">
    <property type="entry name" value="DhaK_L_YcgS"/>
</dbReference>
<dbReference type="InterPro" id="IPR004007">
    <property type="entry name" value="DhaL_dom"/>
</dbReference>
<keyword evidence="11" id="KW-1185">Reference proteome</keyword>
<name>A0A133KDY3_9FIRM</name>
<dbReference type="Gene3D" id="1.25.40.340">
    <property type="match status" value="1"/>
</dbReference>
<protein>
    <recommendedName>
        <fullName evidence="3">phosphoenolpyruvate--glycerone phosphotransferase</fullName>
        <ecNumber evidence="3">2.7.1.121</ecNumber>
    </recommendedName>
</protein>
<evidence type="ECO:0000313" key="11">
    <source>
        <dbReference type="Proteomes" id="UP000070383"/>
    </source>
</evidence>
<comment type="caution">
    <text evidence="10">The sequence shown here is derived from an EMBL/GenBank/DDBJ whole genome shotgun (WGS) entry which is preliminary data.</text>
</comment>
<evidence type="ECO:0000259" key="9">
    <source>
        <dbReference type="PROSITE" id="PS51480"/>
    </source>
</evidence>
<dbReference type="FunFam" id="1.25.40.340:FF:000002">
    <property type="entry name" value="Dihydroxyacetone kinase, L subunit"/>
    <property type="match status" value="1"/>
</dbReference>
<keyword evidence="5 10" id="KW-0418">Kinase</keyword>
<keyword evidence="4" id="KW-0808">Transferase</keyword>
<reference evidence="11" key="1">
    <citation type="submission" date="2016-01" db="EMBL/GenBank/DDBJ databases">
        <authorList>
            <person name="Mitreva M."/>
            <person name="Pepin K.H."/>
            <person name="Mihindukulasuriya K.A."/>
            <person name="Fulton R."/>
            <person name="Fronick C."/>
            <person name="O'Laughlin M."/>
            <person name="Miner T."/>
            <person name="Herter B."/>
            <person name="Rosa B.A."/>
            <person name="Cordes M."/>
            <person name="Tomlinson C."/>
            <person name="Wollam A."/>
            <person name="Palsikar V.B."/>
            <person name="Mardis E.R."/>
            <person name="Wilson R.K."/>
        </authorList>
    </citation>
    <scope>NUCLEOTIDE SEQUENCE [LARGE SCALE GENOMIC DNA]</scope>
    <source>
        <strain evidence="11">MJR8151</strain>
    </source>
</reference>
<feature type="domain" description="DhaL" evidence="9">
    <location>
        <begin position="4"/>
        <end position="195"/>
    </location>
</feature>
<dbReference type="Pfam" id="PF02734">
    <property type="entry name" value="Dak2"/>
    <property type="match status" value="1"/>
</dbReference>
<dbReference type="PROSITE" id="PS51480">
    <property type="entry name" value="DHAL"/>
    <property type="match status" value="1"/>
</dbReference>
<dbReference type="SUPFAM" id="SSF101473">
    <property type="entry name" value="DhaL-like"/>
    <property type="match status" value="1"/>
</dbReference>
<dbReference type="GO" id="GO:0004371">
    <property type="term" value="F:glycerone kinase activity"/>
    <property type="evidence" value="ECO:0007669"/>
    <property type="project" value="InterPro"/>
</dbReference>
<keyword evidence="6" id="KW-0319">Glycerol metabolism</keyword>
<dbReference type="PANTHER" id="PTHR28629:SF4">
    <property type="entry name" value="TRIOKINASE_FMN CYCLASE"/>
    <property type="match status" value="1"/>
</dbReference>
<dbReference type="PATRIC" id="fig|33036.3.peg.1115"/>
<comment type="subunit">
    <text evidence="7">Homodimer. The dihydroxyacetone kinase complex is composed of a homodimer of DhaM, a homodimer of DhaK and the subunit DhaL.</text>
</comment>
<evidence type="ECO:0000313" key="10">
    <source>
        <dbReference type="EMBL" id="KWZ77655.1"/>
    </source>
</evidence>
<evidence type="ECO:0000256" key="3">
    <source>
        <dbReference type="ARBA" id="ARBA00012095"/>
    </source>
</evidence>
<dbReference type="PANTHER" id="PTHR28629">
    <property type="entry name" value="TRIOKINASE/FMN CYCLASE"/>
    <property type="match status" value="1"/>
</dbReference>
<evidence type="ECO:0000256" key="8">
    <source>
        <dbReference type="ARBA" id="ARBA00055771"/>
    </source>
</evidence>
<dbReference type="GO" id="GO:0047324">
    <property type="term" value="F:phosphoenolpyruvate-glycerone phosphotransferase activity"/>
    <property type="evidence" value="ECO:0007669"/>
    <property type="project" value="UniProtKB-EC"/>
</dbReference>
<dbReference type="STRING" id="33036.HMPREF3200_01126"/>
<dbReference type="EMBL" id="LRPM01000046">
    <property type="protein sequence ID" value="KWZ77655.1"/>
    <property type="molecule type" value="Genomic_DNA"/>
</dbReference>
<comment type="catalytic activity">
    <reaction evidence="1">
        <text>dihydroxyacetone + phosphoenolpyruvate = dihydroxyacetone phosphate + pyruvate</text>
        <dbReference type="Rhea" id="RHEA:18381"/>
        <dbReference type="ChEBI" id="CHEBI:15361"/>
        <dbReference type="ChEBI" id="CHEBI:16016"/>
        <dbReference type="ChEBI" id="CHEBI:57642"/>
        <dbReference type="ChEBI" id="CHEBI:58702"/>
        <dbReference type="EC" id="2.7.1.121"/>
    </reaction>
</comment>
<dbReference type="AlphaFoldDB" id="A0A133KDY3"/>
<dbReference type="InterPro" id="IPR050861">
    <property type="entry name" value="Dihydroxyacetone_Kinase"/>
</dbReference>
<evidence type="ECO:0000256" key="7">
    <source>
        <dbReference type="ARBA" id="ARBA00046577"/>
    </source>
</evidence>
<comment type="function">
    <text evidence="8">ADP-binding subunit of the dihydroxyacetone kinase, which is responsible for the phosphoenolpyruvate (PEP)-dependent phosphorylation of dihydroxyacetone. DhaL-ADP is converted to DhaL-ATP via a phosphoryl group transfer from DhaM and transmits it to dihydroxyacetone binds to DhaK.</text>
</comment>
<gene>
    <name evidence="10" type="ORF">HMPREF3200_01126</name>
</gene>
<evidence type="ECO:0000256" key="5">
    <source>
        <dbReference type="ARBA" id="ARBA00022777"/>
    </source>
</evidence>
<evidence type="ECO:0000256" key="4">
    <source>
        <dbReference type="ARBA" id="ARBA00022679"/>
    </source>
</evidence>
<dbReference type="NCBIfam" id="TIGR02365">
    <property type="entry name" value="dha_L_ycgS"/>
    <property type="match status" value="1"/>
</dbReference>
<dbReference type="InterPro" id="IPR036117">
    <property type="entry name" value="DhaL_dom_sf"/>
</dbReference>
<evidence type="ECO:0000256" key="6">
    <source>
        <dbReference type="ARBA" id="ARBA00022798"/>
    </source>
</evidence>
<evidence type="ECO:0000256" key="1">
    <source>
        <dbReference type="ARBA" id="ARBA00001113"/>
    </source>
</evidence>
<proteinExistence type="predicted"/>
<dbReference type="RefSeq" id="WP_060929465.1">
    <property type="nucleotide sequence ID" value="NZ_CAMPNK010000008.1"/>
</dbReference>
<dbReference type="SMART" id="SM01120">
    <property type="entry name" value="Dak2"/>
    <property type="match status" value="1"/>
</dbReference>
<dbReference type="GO" id="GO:0005829">
    <property type="term" value="C:cytosol"/>
    <property type="evidence" value="ECO:0007669"/>
    <property type="project" value="TreeGrafter"/>
</dbReference>
<dbReference type="OrthoDB" id="9800291at2"/>
<dbReference type="GO" id="GO:0019563">
    <property type="term" value="P:glycerol catabolic process"/>
    <property type="evidence" value="ECO:0007669"/>
    <property type="project" value="TreeGrafter"/>
</dbReference>
<evidence type="ECO:0000256" key="2">
    <source>
        <dbReference type="ARBA" id="ARBA00004745"/>
    </source>
</evidence>
<dbReference type="Proteomes" id="UP000070383">
    <property type="component" value="Unassembled WGS sequence"/>
</dbReference>
<organism evidence="10 11">
    <name type="scientific">Anaerococcus tetradius</name>
    <dbReference type="NCBI Taxonomy" id="33036"/>
    <lineage>
        <taxon>Bacteria</taxon>
        <taxon>Bacillati</taxon>
        <taxon>Bacillota</taxon>
        <taxon>Tissierellia</taxon>
        <taxon>Tissierellales</taxon>
        <taxon>Peptoniphilaceae</taxon>
        <taxon>Anaerococcus</taxon>
    </lineage>
</organism>
<accession>A0A133KDY3</accession>
<sequence length="199" mass="21964">MNVDQIKDLFKEIADEIIANEEYLTDLDRSIGDADHGYNMAKGFKAIKEDMDKDYKDLKELFNKIAMDLLSKVGGASGPLYGSFFMSFAMSLAGKVDLDRESLNLAFEKGLEAVKKRGKAEVNDKTMVDVLEPVSASLNDGAKLEDVIKLAEERMLYTKDIKALKGRASYVGERSIGHIDPGSCSSYLMIKKAFGGIND</sequence>
<dbReference type="EC" id="2.7.1.121" evidence="3"/>